<dbReference type="SUPFAM" id="SSF53167">
    <property type="entry name" value="Purine and uridine phosphorylases"/>
    <property type="match status" value="1"/>
</dbReference>
<keyword evidence="2" id="KW-0808">Transferase</keyword>
<dbReference type="InterPro" id="IPR035994">
    <property type="entry name" value="Nucleoside_phosphorylase_sf"/>
</dbReference>
<evidence type="ECO:0000313" key="3">
    <source>
        <dbReference type="Proteomes" id="UP000297989"/>
    </source>
</evidence>
<dbReference type="EMBL" id="PYKK01000866">
    <property type="protein sequence ID" value="TGD39568.1"/>
    <property type="molecule type" value="Genomic_DNA"/>
</dbReference>
<organism evidence="2 3">
    <name type="scientific">Salmonella enterica subsp. enterica serovar Poona</name>
    <dbReference type="NCBI Taxonomy" id="436295"/>
    <lineage>
        <taxon>Bacteria</taxon>
        <taxon>Pseudomonadati</taxon>
        <taxon>Pseudomonadota</taxon>
        <taxon>Gammaproteobacteria</taxon>
        <taxon>Enterobacterales</taxon>
        <taxon>Enterobacteriaceae</taxon>
        <taxon>Salmonella</taxon>
    </lineage>
</organism>
<name>A0A659SBA8_SALET</name>
<dbReference type="Proteomes" id="UP000297989">
    <property type="component" value="Unassembled WGS sequence"/>
</dbReference>
<comment type="caution">
    <text evidence="2">The sequence shown here is derived from an EMBL/GenBank/DDBJ whole genome shotgun (WGS) entry which is preliminary data.</text>
</comment>
<evidence type="ECO:0000256" key="1">
    <source>
        <dbReference type="SAM" id="MobiDB-lite"/>
    </source>
</evidence>
<dbReference type="GO" id="GO:0009116">
    <property type="term" value="P:nucleoside metabolic process"/>
    <property type="evidence" value="ECO:0007669"/>
    <property type="project" value="InterPro"/>
</dbReference>
<dbReference type="AlphaFoldDB" id="A0A659SBA8"/>
<proteinExistence type="predicted"/>
<sequence length="50" mass="5335">AAHSGATAPTSSPVSDHIRTHEQTTAAERQTTFNDMIKIALESVLLGDKE</sequence>
<keyword evidence="2" id="KW-0328">Glycosyltransferase</keyword>
<dbReference type="EC" id="2.4.2.1" evidence="2"/>
<accession>A0A659SBA8</accession>
<dbReference type="GO" id="GO:0004731">
    <property type="term" value="F:purine-nucleoside phosphorylase activity"/>
    <property type="evidence" value="ECO:0007669"/>
    <property type="project" value="UniProtKB-EC"/>
</dbReference>
<feature type="region of interest" description="Disordered" evidence="1">
    <location>
        <begin position="1"/>
        <end position="31"/>
    </location>
</feature>
<evidence type="ECO:0000313" key="2">
    <source>
        <dbReference type="EMBL" id="TGD39568.1"/>
    </source>
</evidence>
<feature type="non-terminal residue" evidence="2">
    <location>
        <position position="1"/>
    </location>
</feature>
<gene>
    <name evidence="2" type="primary">deoD</name>
    <name evidence="2" type="ORF">C9F10_12065</name>
</gene>
<reference evidence="2 3" key="1">
    <citation type="submission" date="2018-03" db="EMBL/GenBank/DDBJ databases">
        <title>Non-Typhoidal Salmonella genome sequencing and assembly.</title>
        <authorList>
            <person name="Matchawe C."/>
        </authorList>
    </citation>
    <scope>NUCLEOTIDE SEQUENCE [LARGE SCALE GENOMIC DNA]</scope>
    <source>
        <strain evidence="2 3">8EV</strain>
    </source>
</reference>
<protein>
    <submittedName>
        <fullName evidence="2">Purine-nucleoside phosphorylase</fullName>
        <ecNumber evidence="2">2.4.2.1</ecNumber>
    </submittedName>
</protein>